<dbReference type="SUPFAM" id="SSF53254">
    <property type="entry name" value="Phosphoglycerate mutase-like"/>
    <property type="match status" value="1"/>
</dbReference>
<dbReference type="Gene3D" id="3.40.50.1240">
    <property type="entry name" value="Phosphoglycerate mutase-like"/>
    <property type="match status" value="1"/>
</dbReference>
<evidence type="ECO:0000313" key="3">
    <source>
        <dbReference type="Proteomes" id="UP001175271"/>
    </source>
</evidence>
<protein>
    <submittedName>
        <fullName evidence="2">Uncharacterized protein</fullName>
    </submittedName>
</protein>
<dbReference type="EMBL" id="JAUCMV010000001">
    <property type="protein sequence ID" value="KAK0422244.1"/>
    <property type="molecule type" value="Genomic_DNA"/>
</dbReference>
<dbReference type="PANTHER" id="PTHR16469:SF27">
    <property type="entry name" value="UBIQUITIN-ASSOCIATED AND SH3 DOMAIN-CONTAINING BA-RELATED"/>
    <property type="match status" value="1"/>
</dbReference>
<evidence type="ECO:0000313" key="2">
    <source>
        <dbReference type="EMBL" id="KAK0422244.1"/>
    </source>
</evidence>
<accession>A0AA39IFQ4</accession>
<comment type="caution">
    <text evidence="2">The sequence shown here is derived from an EMBL/GenBank/DDBJ whole genome shotgun (WGS) entry which is preliminary data.</text>
</comment>
<proteinExistence type="predicted"/>
<dbReference type="GO" id="GO:0016791">
    <property type="term" value="F:phosphatase activity"/>
    <property type="evidence" value="ECO:0007669"/>
    <property type="project" value="UniProtKB-ARBA"/>
</dbReference>
<feature type="region of interest" description="Disordered" evidence="1">
    <location>
        <begin position="1"/>
        <end position="56"/>
    </location>
</feature>
<organism evidence="2 3">
    <name type="scientific">Steinernema hermaphroditum</name>
    <dbReference type="NCBI Taxonomy" id="289476"/>
    <lineage>
        <taxon>Eukaryota</taxon>
        <taxon>Metazoa</taxon>
        <taxon>Ecdysozoa</taxon>
        <taxon>Nematoda</taxon>
        <taxon>Chromadorea</taxon>
        <taxon>Rhabditida</taxon>
        <taxon>Tylenchina</taxon>
        <taxon>Panagrolaimomorpha</taxon>
        <taxon>Strongyloidoidea</taxon>
        <taxon>Steinernematidae</taxon>
        <taxon>Steinernema</taxon>
    </lineage>
</organism>
<keyword evidence="3" id="KW-1185">Reference proteome</keyword>
<dbReference type="AlphaFoldDB" id="A0AA39IFQ4"/>
<feature type="compositionally biased region" description="Low complexity" evidence="1">
    <location>
        <begin position="1"/>
        <end position="12"/>
    </location>
</feature>
<reference evidence="2" key="1">
    <citation type="submission" date="2023-06" db="EMBL/GenBank/DDBJ databases">
        <title>Genomic analysis of the entomopathogenic nematode Steinernema hermaphroditum.</title>
        <authorList>
            <person name="Schwarz E.M."/>
            <person name="Heppert J.K."/>
            <person name="Baniya A."/>
            <person name="Schwartz H.T."/>
            <person name="Tan C.-H."/>
            <person name="Antoshechkin I."/>
            <person name="Sternberg P.W."/>
            <person name="Goodrich-Blair H."/>
            <person name="Dillman A.R."/>
        </authorList>
    </citation>
    <scope>NUCLEOTIDE SEQUENCE</scope>
    <source>
        <strain evidence="2">PS9179</strain>
        <tissue evidence="2">Whole animal</tissue>
    </source>
</reference>
<name>A0AA39IFQ4_9BILA</name>
<dbReference type="InterPro" id="IPR051710">
    <property type="entry name" value="Phosphatase_SH3-domain"/>
</dbReference>
<dbReference type="InterPro" id="IPR029033">
    <property type="entry name" value="His_PPase_superfam"/>
</dbReference>
<dbReference type="InterPro" id="IPR013078">
    <property type="entry name" value="His_Pase_superF_clade-1"/>
</dbReference>
<evidence type="ECO:0000256" key="1">
    <source>
        <dbReference type="SAM" id="MobiDB-lite"/>
    </source>
</evidence>
<sequence length="348" mass="39161">MPSTKGSRTSASSRKKASQSVEDKKQKEQKQEEQQVETQKDDGTDGLSSISSRPEFRPAKALLEKEEPECFENAPKVTFVPKPKTARLLLVMRNAEQMDRIFPDWTKQNFQNQKYVYGDMNQPVNLPLRRNPLATYGADPPLTEMGHRMADLIGRAMKERGIVISSVYASPALGCIQTAHRLIRSQLYDLKIRVEPALFDFNGWIAAQLPTFMTLPELNANGVPVDMSYRPMMSIPQMNNVQTENPSDFYKRCASAVYNLTKLQSPFGIILLVTHACTMHAIGRSLSGLPTYQSLEDMKRIPLNYPFCSLLTMAPSAEGTWTQIPNVVPSLVSSGFSNQFNHFFFTKP</sequence>
<dbReference type="Proteomes" id="UP001175271">
    <property type="component" value="Unassembled WGS sequence"/>
</dbReference>
<dbReference type="CDD" id="cd07067">
    <property type="entry name" value="HP_PGM_like"/>
    <property type="match status" value="1"/>
</dbReference>
<dbReference type="Pfam" id="PF00300">
    <property type="entry name" value="His_Phos_1"/>
    <property type="match status" value="1"/>
</dbReference>
<feature type="compositionally biased region" description="Basic and acidic residues" evidence="1">
    <location>
        <begin position="21"/>
        <end position="43"/>
    </location>
</feature>
<dbReference type="PANTHER" id="PTHR16469">
    <property type="entry name" value="UBIQUITIN-ASSOCIATED AND SH3 DOMAIN-CONTAINING BA-RELATED"/>
    <property type="match status" value="1"/>
</dbReference>
<gene>
    <name evidence="2" type="ORF">QR680_007458</name>
</gene>